<dbReference type="PANTHER" id="PTHR30535">
    <property type="entry name" value="VITAMIN B12-BINDING PROTEIN"/>
    <property type="match status" value="1"/>
</dbReference>
<dbReference type="AlphaFoldDB" id="F0S0W0"/>
<dbReference type="GO" id="GO:0071281">
    <property type="term" value="P:cellular response to iron ion"/>
    <property type="evidence" value="ECO:0007669"/>
    <property type="project" value="TreeGrafter"/>
</dbReference>
<dbReference type="InterPro" id="IPR050902">
    <property type="entry name" value="ABC_Transporter_SBP"/>
</dbReference>
<reference evidence="4" key="2">
    <citation type="submission" date="2011-02" db="EMBL/GenBank/DDBJ databases">
        <title>The complete genome of Desulfurobacterium thermolithotrophum DSM 11699.</title>
        <authorList>
            <consortium name="US DOE Joint Genome Institute (JGI-PGF)"/>
            <person name="Lucas S."/>
            <person name="Copeland A."/>
            <person name="Lapidus A."/>
            <person name="Bruce D."/>
            <person name="Goodwin L."/>
            <person name="Pitluck S."/>
            <person name="Kyrpides N."/>
            <person name="Mavromatis K."/>
            <person name="Pagani I."/>
            <person name="Ivanova N."/>
            <person name="Mikhailova N."/>
            <person name="Daligault H."/>
            <person name="Detter J.C."/>
            <person name="Tapia R."/>
            <person name="Han C."/>
            <person name="Land M."/>
            <person name="Hauser L."/>
            <person name="Markowitz V."/>
            <person name="Cheng J.-F."/>
            <person name="Hugenholtz P."/>
            <person name="Woyke T."/>
            <person name="Wu D."/>
            <person name="Spring S."/>
            <person name="Brambilla E."/>
            <person name="Klenk H.-P."/>
            <person name="Eisen J.A."/>
        </authorList>
    </citation>
    <scope>NUCLEOTIDE SEQUENCE [LARGE SCALE GENOMIC DNA]</scope>
    <source>
        <strain evidence="4">DSM 11699 / BSA</strain>
    </source>
</reference>
<dbReference type="NCBIfam" id="NF038402">
    <property type="entry name" value="TroA_like"/>
    <property type="match status" value="1"/>
</dbReference>
<dbReference type="HOGENOM" id="CLU_038034_2_8_0"/>
<dbReference type="InterPro" id="IPR054828">
    <property type="entry name" value="Vit_B12_bind_prot"/>
</dbReference>
<evidence type="ECO:0000313" key="3">
    <source>
        <dbReference type="EMBL" id="ADY72764.1"/>
    </source>
</evidence>
<feature type="domain" description="Fe/B12 periplasmic-binding" evidence="2">
    <location>
        <begin position="22"/>
        <end position="258"/>
    </location>
</feature>
<dbReference type="InterPro" id="IPR002491">
    <property type="entry name" value="ABC_transptr_periplasmic_BD"/>
</dbReference>
<dbReference type="Proteomes" id="UP000007102">
    <property type="component" value="Chromosome"/>
</dbReference>
<dbReference type="Pfam" id="PF01497">
    <property type="entry name" value="Peripla_BP_2"/>
    <property type="match status" value="1"/>
</dbReference>
<protein>
    <submittedName>
        <fullName evidence="3">Periplasmic binding protein</fullName>
    </submittedName>
</protein>
<keyword evidence="4" id="KW-1185">Reference proteome</keyword>
<accession>F0S0W0</accession>
<dbReference type="eggNOG" id="COG0614">
    <property type="taxonomic scope" value="Bacteria"/>
</dbReference>
<name>F0S0W0_DESTD</name>
<evidence type="ECO:0000256" key="1">
    <source>
        <dbReference type="ARBA" id="ARBA00022729"/>
    </source>
</evidence>
<dbReference type="SUPFAM" id="SSF53807">
    <property type="entry name" value="Helical backbone' metal receptor"/>
    <property type="match status" value="1"/>
</dbReference>
<organism evidence="3 4">
    <name type="scientific">Desulfurobacterium thermolithotrophum (strain DSM 11699 / BSA)</name>
    <dbReference type="NCBI Taxonomy" id="868864"/>
    <lineage>
        <taxon>Bacteria</taxon>
        <taxon>Pseudomonadati</taxon>
        <taxon>Aquificota</taxon>
        <taxon>Aquificia</taxon>
        <taxon>Desulfurobacteriales</taxon>
        <taxon>Desulfurobacteriaceae</taxon>
        <taxon>Desulfurobacterium</taxon>
    </lineage>
</organism>
<dbReference type="KEGG" id="dte:Dester_0106"/>
<gene>
    <name evidence="3" type="ordered locus">Dester_0106</name>
</gene>
<dbReference type="PROSITE" id="PS50983">
    <property type="entry name" value="FE_B12_PBP"/>
    <property type="match status" value="1"/>
</dbReference>
<sequence>MRYFLAVLLALLLVLPAYSFNKVVSLSPAITEIIYYVGADSKLVGDTVFCDYPDDAKKKVKVGGIVNPNVEKIYSLHPDLVIASNLTPKATLKKLETLGIKVIVLRLISLKDIENAIEVIGNTLSNNGEVKKKEFIKSLEKKAKTLSTCLNGKNLIILISFQPIYVAGSKSFIGEIFSLSKAKVVPDISFGVVSNEFIVMNKPDLALLSFKGNKLKLAEKFLRKFSIKSIFVTPDNLLHPSPRILKSLEEVEENICRK</sequence>
<dbReference type="FunCoup" id="F0S0W0">
    <property type="interactions" value="126"/>
</dbReference>
<proteinExistence type="predicted"/>
<dbReference type="RefSeq" id="WP_013637724.1">
    <property type="nucleotide sequence ID" value="NC_015185.1"/>
</dbReference>
<dbReference type="Gene3D" id="3.40.50.1980">
    <property type="entry name" value="Nitrogenase molybdenum iron protein domain"/>
    <property type="match status" value="2"/>
</dbReference>
<dbReference type="EMBL" id="CP002543">
    <property type="protein sequence ID" value="ADY72764.1"/>
    <property type="molecule type" value="Genomic_DNA"/>
</dbReference>
<evidence type="ECO:0000259" key="2">
    <source>
        <dbReference type="PROSITE" id="PS50983"/>
    </source>
</evidence>
<dbReference type="PANTHER" id="PTHR30535:SF34">
    <property type="entry name" value="MOLYBDATE-BINDING PROTEIN MOLA"/>
    <property type="match status" value="1"/>
</dbReference>
<keyword evidence="1" id="KW-0732">Signal</keyword>
<evidence type="ECO:0000313" key="4">
    <source>
        <dbReference type="Proteomes" id="UP000007102"/>
    </source>
</evidence>
<dbReference type="STRING" id="868864.Dester_0106"/>
<dbReference type="InParanoid" id="F0S0W0"/>
<reference evidence="3 4" key="1">
    <citation type="journal article" date="2011" name="Stand. Genomic Sci.">
        <title>Complete genome sequence of the thermophilic sulfur-reducer Desulfurobacterium thermolithotrophum type strain (BSA(T)) from a deep-sea hydrothermal vent.</title>
        <authorList>
            <person name="Goker M."/>
            <person name="Daligault H."/>
            <person name="Mwirichia R."/>
            <person name="Lapidus A."/>
            <person name="Lucas S."/>
            <person name="Deshpande S."/>
            <person name="Pagani I."/>
            <person name="Tapia R."/>
            <person name="Cheng J.F."/>
            <person name="Goodwin L."/>
            <person name="Pitluck S."/>
            <person name="Liolios K."/>
            <person name="Ivanova N."/>
            <person name="Mavromatis K."/>
            <person name="Mikhailova N."/>
            <person name="Pati A."/>
            <person name="Chen A."/>
            <person name="Palaniappan K."/>
            <person name="Han C."/>
            <person name="Land M."/>
            <person name="Hauser L."/>
            <person name="Pan C."/>
            <person name="Brambilla E.M."/>
            <person name="Rohde M."/>
            <person name="Spring S."/>
            <person name="Sikorski J."/>
            <person name="Wirth R."/>
            <person name="Detter J.C."/>
            <person name="Woyke T."/>
            <person name="Bristow J."/>
            <person name="Eisen J.A."/>
            <person name="Markowitz V."/>
            <person name="Hugenholtz P."/>
            <person name="Kyrpides N.C."/>
            <person name="Klenk H.P."/>
        </authorList>
    </citation>
    <scope>NUCLEOTIDE SEQUENCE [LARGE SCALE GENOMIC DNA]</scope>
    <source>
        <strain evidence="4">DSM 11699 / BSA</strain>
    </source>
</reference>